<evidence type="ECO:0000313" key="2">
    <source>
        <dbReference type="EMBL" id="GAA4858903.1"/>
    </source>
</evidence>
<feature type="transmembrane region" description="Helical" evidence="1">
    <location>
        <begin position="103"/>
        <end position="122"/>
    </location>
</feature>
<proteinExistence type="predicted"/>
<dbReference type="InterPro" id="IPR006311">
    <property type="entry name" value="TAT_signal"/>
</dbReference>
<dbReference type="EMBL" id="BAABJY010000001">
    <property type="protein sequence ID" value="GAA4858903.1"/>
    <property type="molecule type" value="Genomic_DNA"/>
</dbReference>
<gene>
    <name evidence="2" type="ORF">GCM10023332_08520</name>
</gene>
<keyword evidence="1" id="KW-1133">Transmembrane helix</keyword>
<feature type="transmembrane region" description="Helical" evidence="1">
    <location>
        <begin position="73"/>
        <end position="97"/>
    </location>
</feature>
<accession>A0ABP9DTX3</accession>
<dbReference type="RefSeq" id="WP_345294243.1">
    <property type="nucleotide sequence ID" value="NZ_BAABJY010000001.1"/>
</dbReference>
<keyword evidence="3" id="KW-1185">Reference proteome</keyword>
<feature type="transmembrane region" description="Helical" evidence="1">
    <location>
        <begin position="12"/>
        <end position="32"/>
    </location>
</feature>
<evidence type="ECO:0000313" key="3">
    <source>
        <dbReference type="Proteomes" id="UP001501323"/>
    </source>
</evidence>
<evidence type="ECO:0008006" key="4">
    <source>
        <dbReference type="Google" id="ProtNLM"/>
    </source>
</evidence>
<dbReference type="Proteomes" id="UP001501323">
    <property type="component" value="Unassembled WGS sequence"/>
</dbReference>
<feature type="transmembrane region" description="Helical" evidence="1">
    <location>
        <begin position="38"/>
        <end position="61"/>
    </location>
</feature>
<evidence type="ECO:0000256" key="1">
    <source>
        <dbReference type="SAM" id="Phobius"/>
    </source>
</evidence>
<keyword evidence="1" id="KW-0472">Membrane</keyword>
<reference evidence="3" key="1">
    <citation type="journal article" date="2019" name="Int. J. Syst. Evol. Microbiol.">
        <title>The Global Catalogue of Microorganisms (GCM) 10K type strain sequencing project: providing services to taxonomists for standard genome sequencing and annotation.</title>
        <authorList>
            <consortium name="The Broad Institute Genomics Platform"/>
            <consortium name="The Broad Institute Genome Sequencing Center for Infectious Disease"/>
            <person name="Wu L."/>
            <person name="Ma J."/>
        </authorList>
    </citation>
    <scope>NUCLEOTIDE SEQUENCE [LARGE SCALE GENOMIC DNA]</scope>
    <source>
        <strain evidence="3">JCM 18392</strain>
    </source>
</reference>
<keyword evidence="1" id="KW-0812">Transmembrane</keyword>
<comment type="caution">
    <text evidence="2">The sequence shown here is derived from an EMBL/GenBank/DDBJ whole genome shotgun (WGS) entry which is preliminary data.</text>
</comment>
<protein>
    <recommendedName>
        <fullName evidence="4">ATP synthase subunit I</fullName>
    </recommendedName>
</protein>
<sequence length="135" mass="13337">MHDPIAAGRRSALRAVAVQAAVSAAVALGFLVQGPAHALAAGWGGIAMVLGNALAAGVALAGIARGGAALARLMLATLGKWTIALSCVAIGLGAWHLPPLPMLIGLAAGLLAYLVALNLGGLDRRPPELGKQGRS</sequence>
<dbReference type="PROSITE" id="PS51318">
    <property type="entry name" value="TAT"/>
    <property type="match status" value="1"/>
</dbReference>
<organism evidence="2 3">
    <name type="scientific">Luteimonas vadosa</name>
    <dbReference type="NCBI Taxonomy" id="1165507"/>
    <lineage>
        <taxon>Bacteria</taxon>
        <taxon>Pseudomonadati</taxon>
        <taxon>Pseudomonadota</taxon>
        <taxon>Gammaproteobacteria</taxon>
        <taxon>Lysobacterales</taxon>
        <taxon>Lysobacteraceae</taxon>
        <taxon>Luteimonas</taxon>
    </lineage>
</organism>
<name>A0ABP9DTX3_9GAMM</name>